<protein>
    <recommendedName>
        <fullName evidence="4">DUF4247 domain-containing protein</fullName>
    </recommendedName>
</protein>
<dbReference type="Proteomes" id="UP000192674">
    <property type="component" value="Unassembled WGS sequence"/>
</dbReference>
<name>A0A1W2FBG5_KIBAR</name>
<dbReference type="InterPro" id="IPR025341">
    <property type="entry name" value="DUF4247"/>
</dbReference>
<evidence type="ECO:0000313" key="2">
    <source>
        <dbReference type="EMBL" id="SMD19257.1"/>
    </source>
</evidence>
<keyword evidence="1" id="KW-0472">Membrane</keyword>
<organism evidence="2 3">
    <name type="scientific">Kibdelosporangium aridum</name>
    <dbReference type="NCBI Taxonomy" id="2030"/>
    <lineage>
        <taxon>Bacteria</taxon>
        <taxon>Bacillati</taxon>
        <taxon>Actinomycetota</taxon>
        <taxon>Actinomycetes</taxon>
        <taxon>Pseudonocardiales</taxon>
        <taxon>Pseudonocardiaceae</taxon>
        <taxon>Kibdelosporangium</taxon>
    </lineage>
</organism>
<accession>A0A1W2FBG5</accession>
<feature type="transmembrane region" description="Helical" evidence="1">
    <location>
        <begin position="6"/>
        <end position="26"/>
    </location>
</feature>
<keyword evidence="3" id="KW-1185">Reference proteome</keyword>
<dbReference type="EMBL" id="FWXV01000005">
    <property type="protein sequence ID" value="SMD19257.1"/>
    <property type="molecule type" value="Genomic_DNA"/>
</dbReference>
<keyword evidence="1" id="KW-1133">Transmembrane helix</keyword>
<evidence type="ECO:0008006" key="4">
    <source>
        <dbReference type="Google" id="ProtNLM"/>
    </source>
</evidence>
<evidence type="ECO:0000256" key="1">
    <source>
        <dbReference type="SAM" id="Phobius"/>
    </source>
</evidence>
<proteinExistence type="predicted"/>
<dbReference type="Pfam" id="PF14042">
    <property type="entry name" value="DUF4247"/>
    <property type="match status" value="1"/>
</dbReference>
<keyword evidence="1" id="KW-0812">Transmembrane</keyword>
<evidence type="ECO:0000313" key="3">
    <source>
        <dbReference type="Proteomes" id="UP000192674"/>
    </source>
</evidence>
<dbReference type="AlphaFoldDB" id="A0A1W2FBG5"/>
<reference evidence="2 3" key="1">
    <citation type="submission" date="2017-04" db="EMBL/GenBank/DDBJ databases">
        <authorList>
            <person name="Afonso C.L."/>
            <person name="Miller P.J."/>
            <person name="Scott M.A."/>
            <person name="Spackman E."/>
            <person name="Goraichik I."/>
            <person name="Dimitrov K.M."/>
            <person name="Suarez D.L."/>
            <person name="Swayne D.E."/>
        </authorList>
    </citation>
    <scope>NUCLEOTIDE SEQUENCE [LARGE SCALE GENOMIC DNA]</scope>
    <source>
        <strain evidence="2 3">DSM 43828</strain>
    </source>
</reference>
<dbReference type="RefSeq" id="WP_084430245.1">
    <property type="nucleotide sequence ID" value="NZ_FWXV01000005.1"/>
</dbReference>
<dbReference type="OrthoDB" id="3783200at2"/>
<gene>
    <name evidence="2" type="ORF">SAMN05661093_06082</name>
</gene>
<sequence length="140" mass="15226">MKHPLWFVVGGILAVICLIVAGNLLLSGPSVASFIDREYEKDVAPDDDIAAYKARHVPTVVSARIADKWKPLSQRADSSGIYLRYSRDAVVIKPIPTGSSIHVMEVERAHRTYSSHTGGSWGWTSTYGSDFRGRGPGAGK</sequence>